<dbReference type="InterPro" id="IPR011057">
    <property type="entry name" value="Mss4-like_sf"/>
</dbReference>
<evidence type="ECO:0000313" key="5">
    <source>
        <dbReference type="EMBL" id="WFD40573.1"/>
    </source>
</evidence>
<evidence type="ECO:0000256" key="1">
    <source>
        <dbReference type="ARBA" id="ARBA00022448"/>
    </source>
</evidence>
<dbReference type="Pfam" id="PF04421">
    <property type="entry name" value="Mss4"/>
    <property type="match status" value="1"/>
</dbReference>
<reference evidence="5" key="1">
    <citation type="submission" date="2023-03" db="EMBL/GenBank/DDBJ databases">
        <title>Mating type loci evolution in Malassezia.</title>
        <authorList>
            <person name="Coelho M.A."/>
        </authorList>
    </citation>
    <scope>NUCLEOTIDE SEQUENCE</scope>
    <source>
        <strain evidence="5">CBS 9431</strain>
    </source>
</reference>
<dbReference type="AlphaFoldDB" id="A0AAF0JBJ6"/>
<proteinExistence type="predicted"/>
<protein>
    <submittedName>
        <fullName evidence="5">Uncharacterized protein</fullName>
    </submittedName>
</protein>
<keyword evidence="3" id="KW-0653">Protein transport</keyword>
<dbReference type="GeneID" id="85227210"/>
<dbReference type="SUPFAM" id="SSF51316">
    <property type="entry name" value="Mss4-like"/>
    <property type="match status" value="1"/>
</dbReference>
<name>A0AAF0JBJ6_9BASI</name>
<gene>
    <name evidence="5" type="ORF">MJAP1_003559</name>
</gene>
<feature type="compositionally biased region" description="Polar residues" evidence="4">
    <location>
        <begin position="325"/>
        <end position="335"/>
    </location>
</feature>
<evidence type="ECO:0000313" key="6">
    <source>
        <dbReference type="Proteomes" id="UP001217754"/>
    </source>
</evidence>
<dbReference type="InterPro" id="IPR007515">
    <property type="entry name" value="Mss4"/>
</dbReference>
<keyword evidence="6" id="KW-1185">Reference proteome</keyword>
<dbReference type="EMBL" id="CP119964">
    <property type="protein sequence ID" value="WFD40573.1"/>
    <property type="molecule type" value="Genomic_DNA"/>
</dbReference>
<dbReference type="InterPro" id="IPR011323">
    <property type="entry name" value="Mss4/transl-control_tumour"/>
</dbReference>
<dbReference type="GO" id="GO:0015031">
    <property type="term" value="P:protein transport"/>
    <property type="evidence" value="ECO:0007669"/>
    <property type="project" value="UniProtKB-KW"/>
</dbReference>
<dbReference type="RefSeq" id="XP_060123470.1">
    <property type="nucleotide sequence ID" value="XM_060267487.1"/>
</dbReference>
<sequence length="441" mass="47440">MELVSIISPPKRMSFFLSCGFKIHGPSYIPKSVEPWVEMRYFFDAHHEVRRADTSFSTSDLLAGEHDYSAPPSEGHEHALFATEQQAQRSAAGSLSYSQNSSEMSPTAPWGMGNFSLSPTESSPGMTNDQVLAALIANNSLSEGAARDLGLPVAKEGQQNAPTHSKDTGKALSTIWGQAVAAKTASEDSLTALEARIVDRTHSSNIHKLLCPNENCGCGLVGRQSAKWAVKEMGPLSDKDAVRLDEASPPILLDLTNAQEGLGTDPLSGAPWDHILQRRIGTVGNTIGAVRGFWQLDGPMQFDNVSFSKNTAWKVPEATVHLRSPSRSSPGSIDLSSSHGSKRSDKSPRGSFGSLRGAIQPLAQVEQSQTPPSTNNTESPVSLGLTPGEERVVKYVLCPDCGCGPLGFMILPSDSNVEHQARKGYSDTHCYVAAYRVRYDC</sequence>
<feature type="region of interest" description="Disordered" evidence="4">
    <location>
        <begin position="319"/>
        <end position="385"/>
    </location>
</feature>
<dbReference type="GO" id="GO:0005085">
    <property type="term" value="F:guanyl-nucleotide exchange factor activity"/>
    <property type="evidence" value="ECO:0007669"/>
    <property type="project" value="UniProtKB-KW"/>
</dbReference>
<organism evidence="5 6">
    <name type="scientific">Malassezia japonica</name>
    <dbReference type="NCBI Taxonomy" id="223818"/>
    <lineage>
        <taxon>Eukaryota</taxon>
        <taxon>Fungi</taxon>
        <taxon>Dikarya</taxon>
        <taxon>Basidiomycota</taxon>
        <taxon>Ustilaginomycotina</taxon>
        <taxon>Malasseziomycetes</taxon>
        <taxon>Malasseziales</taxon>
        <taxon>Malasseziaceae</taxon>
        <taxon>Malassezia</taxon>
    </lineage>
</organism>
<keyword evidence="2" id="KW-0344">Guanine-nucleotide releasing factor</keyword>
<feature type="region of interest" description="Disordered" evidence="4">
    <location>
        <begin position="91"/>
        <end position="126"/>
    </location>
</feature>
<evidence type="ECO:0000256" key="4">
    <source>
        <dbReference type="SAM" id="MobiDB-lite"/>
    </source>
</evidence>
<evidence type="ECO:0000256" key="2">
    <source>
        <dbReference type="ARBA" id="ARBA00022658"/>
    </source>
</evidence>
<dbReference type="GO" id="GO:0007264">
    <property type="term" value="P:small GTPase-mediated signal transduction"/>
    <property type="evidence" value="ECO:0007669"/>
    <property type="project" value="InterPro"/>
</dbReference>
<keyword evidence="1" id="KW-0813">Transport</keyword>
<dbReference type="PROSITE" id="PS51796">
    <property type="entry name" value="MSS4"/>
    <property type="match status" value="1"/>
</dbReference>
<accession>A0AAF0JBJ6</accession>
<feature type="compositionally biased region" description="Polar residues" evidence="4">
    <location>
        <begin position="365"/>
        <end position="380"/>
    </location>
</feature>
<dbReference type="Gene3D" id="2.170.150.10">
    <property type="entry name" value="Metal Binding Protein, Guanine Nucleotide Exchange Factor, Chain A"/>
    <property type="match status" value="1"/>
</dbReference>
<evidence type="ECO:0000256" key="3">
    <source>
        <dbReference type="ARBA" id="ARBA00022927"/>
    </source>
</evidence>
<feature type="compositionally biased region" description="Polar residues" evidence="4">
    <location>
        <begin position="115"/>
        <end position="126"/>
    </location>
</feature>
<feature type="compositionally biased region" description="Polar residues" evidence="4">
    <location>
        <begin position="91"/>
        <end position="105"/>
    </location>
</feature>
<dbReference type="Proteomes" id="UP001217754">
    <property type="component" value="Chromosome 7"/>
</dbReference>